<dbReference type="GO" id="GO:0016798">
    <property type="term" value="F:hydrolase activity, acting on glycosyl bonds"/>
    <property type="evidence" value="ECO:0007669"/>
    <property type="project" value="UniProtKB-KW"/>
</dbReference>
<dbReference type="PRINTS" id="PR00743">
    <property type="entry name" value="GLHYDRLASE36"/>
</dbReference>
<dbReference type="InterPro" id="IPR002252">
    <property type="entry name" value="Glyco_hydro_36"/>
</dbReference>
<dbReference type="InterPro" id="IPR013785">
    <property type="entry name" value="Aldolase_TIM"/>
</dbReference>
<dbReference type="CDD" id="cd14791">
    <property type="entry name" value="GH36"/>
    <property type="match status" value="1"/>
</dbReference>
<keyword evidence="1" id="KW-0326">Glycosidase</keyword>
<dbReference type="InterPro" id="IPR017853">
    <property type="entry name" value="GH"/>
</dbReference>
<keyword evidence="1" id="KW-0378">Hydrolase</keyword>
<proteinExistence type="predicted"/>
<dbReference type="EMBL" id="JBHLZF010000002">
    <property type="protein sequence ID" value="MFB9898353.1"/>
    <property type="molecule type" value="Genomic_DNA"/>
</dbReference>
<name>A0ABV5ZNV6_9BACT</name>
<dbReference type="RefSeq" id="WP_027953075.1">
    <property type="nucleotide sequence ID" value="NZ_JBHLZF010000002.1"/>
</dbReference>
<dbReference type="EC" id="3.2.1.-" evidence="1"/>
<gene>
    <name evidence="1" type="ORF">ACFFK8_11250</name>
</gene>
<dbReference type="InterPro" id="IPR038417">
    <property type="entry name" value="Alpga-gal_N_sf"/>
</dbReference>
<sequence>MDKVRKIKTIWRFLLVVGLCMSTIGEALAQNSFKLGRRVPDVERWIKSAFARGRVPPFSFVYDGQSSASFIRSWTYQAVAHGRTAPGQVAYTFTYTHPQDGLRVSCDVTGYPDYGSVDWILRVENTGTTDSRPLQQVQAIDLSLRYGRPGRFLMNYLEGNQISPADFQPRQITLPTGQPVGMSPEGGRSSQGKYTPFFCITSPQGGGVVLSIGWTGNWLAEVCAQSDREVSLVAGQKRISLYLHPSEQIRTPRINLMFWEGQDYLDGTNQFRRLVLAHNSRRVDGQVAWYPFSTGFNYHEPQPMQEYSCLTRQYAIAMVKRNYRFGIRPEVFWLDAGWHQDAGDYQYGRNWANTTGNWTVDTTRFGHTLRPIADEIHRHGAKFMVWFEPERVVDGTQWAVEHFDWMLRHPKGGDWLLFNLANREACDWLCRYYGDMIARNGIDYYRQDCNIEPEKYWEANDEPGREGLTEIRYIEGLYRFWDYLLQRFPQLLIDNCASGGRRIDWETMGRSAPLWQSDYYHYYATEGLQTQNYGLNLFVPFHGTGVVTADAYAARSSYSSAMVCHWKLTTKQTNLETVHRCIDEYQSVRPYYIEDYYPLTGSNTATDANSWMAYQLHRRSDGTGIVVAFRRPECQDSTTVVRLRGLREGGSYELVNADTGETTVCTGRSLSDGLVLRLGTPRSSLLFRYKEVGQQSSF</sequence>
<reference evidence="1 2" key="1">
    <citation type="submission" date="2024-09" db="EMBL/GenBank/DDBJ databases">
        <authorList>
            <person name="Sun Q."/>
            <person name="Mori K."/>
        </authorList>
    </citation>
    <scope>NUCLEOTIDE SEQUENCE [LARGE SCALE GENOMIC DNA]</scope>
    <source>
        <strain evidence="1 2">ATCC 51272</strain>
    </source>
</reference>
<comment type="caution">
    <text evidence="1">The sequence shown here is derived from an EMBL/GenBank/DDBJ whole genome shotgun (WGS) entry which is preliminary data.</text>
</comment>
<dbReference type="Gene3D" id="3.20.20.70">
    <property type="entry name" value="Aldolase class I"/>
    <property type="match status" value="1"/>
</dbReference>
<accession>A0ABV5ZNV6</accession>
<keyword evidence="2" id="KW-1185">Reference proteome</keyword>
<organism evidence="1 2">
    <name type="scientific">Hallella seregens ATCC 51272</name>
    <dbReference type="NCBI Taxonomy" id="1336250"/>
    <lineage>
        <taxon>Bacteria</taxon>
        <taxon>Pseudomonadati</taxon>
        <taxon>Bacteroidota</taxon>
        <taxon>Bacteroidia</taxon>
        <taxon>Bacteroidales</taxon>
        <taxon>Prevotellaceae</taxon>
        <taxon>Hallella</taxon>
    </lineage>
</organism>
<dbReference type="SUPFAM" id="SSF51445">
    <property type="entry name" value="(Trans)glycosidases"/>
    <property type="match status" value="1"/>
</dbReference>
<dbReference type="Proteomes" id="UP001589688">
    <property type="component" value="Unassembled WGS sequence"/>
</dbReference>
<dbReference type="Gene3D" id="2.70.98.60">
    <property type="entry name" value="alpha-galactosidase from lactobacil brevis"/>
    <property type="match status" value="1"/>
</dbReference>
<dbReference type="Pfam" id="PF02065">
    <property type="entry name" value="Melibiase"/>
    <property type="match status" value="1"/>
</dbReference>
<protein>
    <submittedName>
        <fullName evidence="1">Glycoside hydrolase family 36 protein</fullName>
        <ecNumber evidence="1">3.2.1.-</ecNumber>
    </submittedName>
</protein>
<evidence type="ECO:0000313" key="2">
    <source>
        <dbReference type="Proteomes" id="UP001589688"/>
    </source>
</evidence>
<evidence type="ECO:0000313" key="1">
    <source>
        <dbReference type="EMBL" id="MFB9898353.1"/>
    </source>
</evidence>